<feature type="transmembrane region" description="Helical" evidence="7">
    <location>
        <begin position="246"/>
        <end position="267"/>
    </location>
</feature>
<feature type="transmembrane region" description="Helical" evidence="7">
    <location>
        <begin position="135"/>
        <end position="155"/>
    </location>
</feature>
<evidence type="ECO:0000313" key="9">
    <source>
        <dbReference type="EMBL" id="KAF2656386.1"/>
    </source>
</evidence>
<reference evidence="9" key="1">
    <citation type="journal article" date="2020" name="Stud. Mycol.">
        <title>101 Dothideomycetes genomes: a test case for predicting lifestyles and emergence of pathogens.</title>
        <authorList>
            <person name="Haridas S."/>
            <person name="Albert R."/>
            <person name="Binder M."/>
            <person name="Bloem J."/>
            <person name="Labutti K."/>
            <person name="Salamov A."/>
            <person name="Andreopoulos B."/>
            <person name="Baker S."/>
            <person name="Barry K."/>
            <person name="Bills G."/>
            <person name="Bluhm B."/>
            <person name="Cannon C."/>
            <person name="Castanera R."/>
            <person name="Culley D."/>
            <person name="Daum C."/>
            <person name="Ezra D."/>
            <person name="Gonzalez J."/>
            <person name="Henrissat B."/>
            <person name="Kuo A."/>
            <person name="Liang C."/>
            <person name="Lipzen A."/>
            <person name="Lutzoni F."/>
            <person name="Magnuson J."/>
            <person name="Mondo S."/>
            <person name="Nolan M."/>
            <person name="Ohm R."/>
            <person name="Pangilinan J."/>
            <person name="Park H.-J."/>
            <person name="Ramirez L."/>
            <person name="Alfaro M."/>
            <person name="Sun H."/>
            <person name="Tritt A."/>
            <person name="Yoshinaga Y."/>
            <person name="Zwiers L.-H."/>
            <person name="Turgeon B."/>
            <person name="Goodwin S."/>
            <person name="Spatafora J."/>
            <person name="Crous P."/>
            <person name="Grigoriev I."/>
        </authorList>
    </citation>
    <scope>NUCLEOTIDE SEQUENCE</scope>
    <source>
        <strain evidence="9">CBS 122681</strain>
    </source>
</reference>
<dbReference type="InterPro" id="IPR049326">
    <property type="entry name" value="Rhodopsin_dom_fungi"/>
</dbReference>
<evidence type="ECO:0000313" key="10">
    <source>
        <dbReference type="Proteomes" id="UP000799324"/>
    </source>
</evidence>
<evidence type="ECO:0000256" key="7">
    <source>
        <dbReference type="SAM" id="Phobius"/>
    </source>
</evidence>
<dbReference type="AlphaFoldDB" id="A0A6A6T968"/>
<keyword evidence="4 7" id="KW-0472">Membrane</keyword>
<feature type="transmembrane region" description="Helical" evidence="7">
    <location>
        <begin position="164"/>
        <end position="183"/>
    </location>
</feature>
<dbReference type="OrthoDB" id="444631at2759"/>
<evidence type="ECO:0000256" key="2">
    <source>
        <dbReference type="ARBA" id="ARBA00022692"/>
    </source>
</evidence>
<protein>
    <recommendedName>
        <fullName evidence="8">Rhodopsin domain-containing protein</fullName>
    </recommendedName>
</protein>
<dbReference type="Proteomes" id="UP000799324">
    <property type="component" value="Unassembled WGS sequence"/>
</dbReference>
<keyword evidence="2 7" id="KW-0812">Transmembrane</keyword>
<evidence type="ECO:0000256" key="6">
    <source>
        <dbReference type="SAM" id="MobiDB-lite"/>
    </source>
</evidence>
<feature type="compositionally biased region" description="Basic and acidic residues" evidence="6">
    <location>
        <begin position="398"/>
        <end position="415"/>
    </location>
</feature>
<comment type="subcellular location">
    <subcellularLocation>
        <location evidence="1">Membrane</location>
        <topology evidence="1">Multi-pass membrane protein</topology>
    </subcellularLocation>
</comment>
<comment type="similarity">
    <text evidence="5">Belongs to the SAT4 family.</text>
</comment>
<dbReference type="PANTHER" id="PTHR33048:SF92">
    <property type="entry name" value="INTEGRAL MEMBRANE PROTEIN"/>
    <property type="match status" value="1"/>
</dbReference>
<evidence type="ECO:0000256" key="5">
    <source>
        <dbReference type="ARBA" id="ARBA00038359"/>
    </source>
</evidence>
<keyword evidence="3 7" id="KW-1133">Transmembrane helix</keyword>
<name>A0A6A6T968_9PLEO</name>
<evidence type="ECO:0000256" key="1">
    <source>
        <dbReference type="ARBA" id="ARBA00004141"/>
    </source>
</evidence>
<proteinExistence type="inferred from homology"/>
<dbReference type="InterPro" id="IPR052337">
    <property type="entry name" value="SAT4-like"/>
</dbReference>
<keyword evidence="10" id="KW-1185">Reference proteome</keyword>
<gene>
    <name evidence="9" type="ORF">K491DRAFT_678146</name>
</gene>
<organism evidence="9 10">
    <name type="scientific">Lophiostoma macrostomum CBS 122681</name>
    <dbReference type="NCBI Taxonomy" id="1314788"/>
    <lineage>
        <taxon>Eukaryota</taxon>
        <taxon>Fungi</taxon>
        <taxon>Dikarya</taxon>
        <taxon>Ascomycota</taxon>
        <taxon>Pezizomycotina</taxon>
        <taxon>Dothideomycetes</taxon>
        <taxon>Pleosporomycetidae</taxon>
        <taxon>Pleosporales</taxon>
        <taxon>Lophiostomataceae</taxon>
        <taxon>Lophiostoma</taxon>
    </lineage>
</organism>
<accession>A0A6A6T968</accession>
<feature type="transmembrane region" description="Helical" evidence="7">
    <location>
        <begin position="287"/>
        <end position="310"/>
    </location>
</feature>
<evidence type="ECO:0000259" key="8">
    <source>
        <dbReference type="Pfam" id="PF20684"/>
    </source>
</evidence>
<dbReference type="Pfam" id="PF20684">
    <property type="entry name" value="Fung_rhodopsin"/>
    <property type="match status" value="1"/>
</dbReference>
<dbReference type="GO" id="GO:0016020">
    <property type="term" value="C:membrane"/>
    <property type="evidence" value="ECO:0007669"/>
    <property type="project" value="UniProtKB-SubCell"/>
</dbReference>
<feature type="region of interest" description="Disordered" evidence="6">
    <location>
        <begin position="387"/>
        <end position="424"/>
    </location>
</feature>
<feature type="transmembrane region" description="Helical" evidence="7">
    <location>
        <begin position="214"/>
        <end position="234"/>
    </location>
</feature>
<evidence type="ECO:0000256" key="4">
    <source>
        <dbReference type="ARBA" id="ARBA00023136"/>
    </source>
</evidence>
<feature type="transmembrane region" description="Helical" evidence="7">
    <location>
        <begin position="75"/>
        <end position="102"/>
    </location>
</feature>
<evidence type="ECO:0000256" key="3">
    <source>
        <dbReference type="ARBA" id="ARBA00022989"/>
    </source>
</evidence>
<sequence>MDYSKLPPYDDSPARKYMIAHAGKIGKTAFRYCVTKSADGRDQAATITLFVIAIVCTLARFIVRATSRRKPSLDDWLVLLATASLIVTFTLLNLCFETLYILEATNDFAGTFVITQADIAAILTFNQYSNAFIPMFWLTIYSIKLAFLAFFHILIRQLEDWLRYYYWSAVLLTIACMFSNLTMSLATCPYVGKAAATAKCITNTNHHTSVSVNVASSVLDIVCDLLVISIPIIVLSKSTMRMKQKVGLMALLSLSVVMIAMTLTRVIGLLATTHSTNKSGSSPVWGFFWAFVEPCVAVIMASIIVIRSVFIKQSILEAQRHEVSLISQIRQRLLASLGFSPKSSQRVPSERASAHSGSDNAQISNVHVTRLSLGGLKAFIRGEKSKSQMDASSTMGDTHFDLDELEYHNVRRQEVRPTTASQPK</sequence>
<dbReference type="EMBL" id="MU004337">
    <property type="protein sequence ID" value="KAF2656386.1"/>
    <property type="molecule type" value="Genomic_DNA"/>
</dbReference>
<dbReference type="PANTHER" id="PTHR33048">
    <property type="entry name" value="PTH11-LIKE INTEGRAL MEMBRANE PROTEIN (AFU_ORTHOLOGUE AFUA_5G11245)"/>
    <property type="match status" value="1"/>
</dbReference>
<feature type="transmembrane region" description="Helical" evidence="7">
    <location>
        <begin position="44"/>
        <end position="63"/>
    </location>
</feature>
<feature type="domain" description="Rhodopsin" evidence="8">
    <location>
        <begin position="59"/>
        <end position="310"/>
    </location>
</feature>